<proteinExistence type="inferred from homology"/>
<evidence type="ECO:0000313" key="8">
    <source>
        <dbReference type="Proteomes" id="UP001203761"/>
    </source>
</evidence>
<dbReference type="InterPro" id="IPR004843">
    <property type="entry name" value="Calcineurin-like_PHP"/>
</dbReference>
<reference evidence="7" key="1">
    <citation type="submission" date="2022-02" db="EMBL/GenBank/DDBJ databases">
        <authorList>
            <person name="Lee M."/>
            <person name="Kim S.-J."/>
            <person name="Jung M.-Y."/>
        </authorList>
    </citation>
    <scope>NUCLEOTIDE SEQUENCE</scope>
    <source>
        <strain evidence="7">JHP9</strain>
    </source>
</reference>
<keyword evidence="1" id="KW-0479">Metal-binding</keyword>
<dbReference type="InterPro" id="IPR029052">
    <property type="entry name" value="Metallo-depent_PP-like"/>
</dbReference>
<evidence type="ECO:0000313" key="7">
    <source>
        <dbReference type="EMBL" id="MCL6422978.1"/>
    </source>
</evidence>
<sequence length="318" mass="32705">MRILHLSDTHLYGDDALHYGRIDTIAALAGVLDRLRSLRESGADGAAARIDAVIHTGDASDDGSVGSYRRLHAQLEPFAAELGAQLVVAMGNHDAPAAYAEVAGEGAHGGPWQDRLVPLEGGGCVIVLDTSVPGAGYGHLDPEQLDWLRSVLPDAPEPAVLALHHPPLKAATPLLAALDLDGLEELGEILRGSAVRLILAGHFHHEMAGELAGIPVHVAPGVTNVVDPLGAVPDEQALALSGASLIEIGDAGGGGGRVGPLPRIVTAVWPNAGDRLGDVGVPVYRFDPEEGRRIIAAAGRPAAQAPPVPDAELPGPIV</sequence>
<comment type="similarity">
    <text evidence="4">Belongs to the cyclic nucleotide phosphodiesterase class-III family.</text>
</comment>
<name>A0ABT0R0L0_9MICO</name>
<keyword evidence="3" id="KW-0408">Iron</keyword>
<evidence type="ECO:0000256" key="3">
    <source>
        <dbReference type="ARBA" id="ARBA00023004"/>
    </source>
</evidence>
<feature type="region of interest" description="Disordered" evidence="5">
    <location>
        <begin position="298"/>
        <end position="318"/>
    </location>
</feature>
<evidence type="ECO:0000256" key="5">
    <source>
        <dbReference type="SAM" id="MobiDB-lite"/>
    </source>
</evidence>
<dbReference type="RefSeq" id="WP_249737075.1">
    <property type="nucleotide sequence ID" value="NZ_JAKNCJ010000002.1"/>
</dbReference>
<dbReference type="EMBL" id="JAKNCJ010000002">
    <property type="protein sequence ID" value="MCL6422978.1"/>
    <property type="molecule type" value="Genomic_DNA"/>
</dbReference>
<dbReference type="PANTHER" id="PTHR42988">
    <property type="entry name" value="PHOSPHOHYDROLASE"/>
    <property type="match status" value="1"/>
</dbReference>
<dbReference type="Gene3D" id="3.60.21.10">
    <property type="match status" value="1"/>
</dbReference>
<keyword evidence="2" id="KW-0378">Hydrolase</keyword>
<gene>
    <name evidence="7" type="ORF">Bequi_06175</name>
</gene>
<dbReference type="PANTHER" id="PTHR42988:SF2">
    <property type="entry name" value="CYCLIC NUCLEOTIDE PHOSPHODIESTERASE CBUA0032-RELATED"/>
    <property type="match status" value="1"/>
</dbReference>
<dbReference type="Pfam" id="PF00149">
    <property type="entry name" value="Metallophos"/>
    <property type="match status" value="1"/>
</dbReference>
<dbReference type="SUPFAM" id="SSF56300">
    <property type="entry name" value="Metallo-dependent phosphatases"/>
    <property type="match status" value="1"/>
</dbReference>
<evidence type="ECO:0000259" key="6">
    <source>
        <dbReference type="Pfam" id="PF00149"/>
    </source>
</evidence>
<accession>A0ABT0R0L0</accession>
<evidence type="ECO:0000256" key="2">
    <source>
        <dbReference type="ARBA" id="ARBA00022801"/>
    </source>
</evidence>
<keyword evidence="8" id="KW-1185">Reference proteome</keyword>
<evidence type="ECO:0000256" key="4">
    <source>
        <dbReference type="ARBA" id="ARBA00025742"/>
    </source>
</evidence>
<feature type="domain" description="Calcineurin-like phosphoesterase" evidence="6">
    <location>
        <begin position="1"/>
        <end position="205"/>
    </location>
</feature>
<dbReference type="Proteomes" id="UP001203761">
    <property type="component" value="Unassembled WGS sequence"/>
</dbReference>
<comment type="caution">
    <text evidence="7">The sequence shown here is derived from an EMBL/GenBank/DDBJ whole genome shotgun (WGS) entry which is preliminary data.</text>
</comment>
<dbReference type="InterPro" id="IPR050884">
    <property type="entry name" value="CNP_phosphodiesterase-III"/>
</dbReference>
<evidence type="ECO:0000256" key="1">
    <source>
        <dbReference type="ARBA" id="ARBA00022723"/>
    </source>
</evidence>
<organism evidence="7 8">
    <name type="scientific">Brachybacterium equifaecis</name>
    <dbReference type="NCBI Taxonomy" id="2910770"/>
    <lineage>
        <taxon>Bacteria</taxon>
        <taxon>Bacillati</taxon>
        <taxon>Actinomycetota</taxon>
        <taxon>Actinomycetes</taxon>
        <taxon>Micrococcales</taxon>
        <taxon>Dermabacteraceae</taxon>
        <taxon>Brachybacterium</taxon>
    </lineage>
</organism>
<protein>
    <submittedName>
        <fullName evidence="7">Metallophosphoesterase</fullName>
    </submittedName>
</protein>